<evidence type="ECO:0000256" key="7">
    <source>
        <dbReference type="ARBA" id="ARBA00022679"/>
    </source>
</evidence>
<comment type="catalytic activity">
    <reaction evidence="16">
        <text>isopentenyl diphosphate + (2E,6E)-farnesyl diphosphate = (2E,6E,10E)-geranylgeranyl diphosphate + diphosphate</text>
        <dbReference type="Rhea" id="RHEA:17653"/>
        <dbReference type="ChEBI" id="CHEBI:33019"/>
        <dbReference type="ChEBI" id="CHEBI:58756"/>
        <dbReference type="ChEBI" id="CHEBI:128769"/>
        <dbReference type="ChEBI" id="CHEBI:175763"/>
        <dbReference type="EC" id="2.5.1.29"/>
    </reaction>
</comment>
<evidence type="ECO:0000256" key="6">
    <source>
        <dbReference type="ARBA" id="ARBA00012833"/>
    </source>
</evidence>
<evidence type="ECO:0000256" key="19">
    <source>
        <dbReference type="RuleBase" id="RU004466"/>
    </source>
</evidence>
<keyword evidence="9" id="KW-0460">Magnesium</keyword>
<evidence type="ECO:0000256" key="13">
    <source>
        <dbReference type="ARBA" id="ARBA00032448"/>
    </source>
</evidence>
<dbReference type="EC" id="2.5.1.29" evidence="4"/>
<dbReference type="GO" id="GO:0043386">
    <property type="term" value="P:mycotoxin biosynthetic process"/>
    <property type="evidence" value="ECO:0007669"/>
    <property type="project" value="UniProtKB-ARBA"/>
</dbReference>
<dbReference type="EC" id="2.5.1.10" evidence="5"/>
<protein>
    <recommendedName>
        <fullName evidence="14">(2E,6E)-farnesyl diphosphate synthase</fullName>
        <ecNumber evidence="6">2.5.1.1</ecNumber>
        <ecNumber evidence="5">2.5.1.10</ecNumber>
        <ecNumber evidence="4">2.5.1.29</ecNumber>
    </recommendedName>
    <alternativeName>
        <fullName evidence="13">Dimethylallyltranstransferase</fullName>
    </alternativeName>
    <alternativeName>
        <fullName evidence="12">Farnesyl diphosphate synthase</fullName>
    </alternativeName>
    <alternativeName>
        <fullName evidence="10">Farnesyltranstransferase</fullName>
    </alternativeName>
    <alternativeName>
        <fullName evidence="15">Geranylgeranyl diphosphate synthase</fullName>
    </alternativeName>
    <alternativeName>
        <fullName evidence="11">Geranyltranstransferase</fullName>
    </alternativeName>
</protein>
<dbReference type="GO" id="GO:0004311">
    <property type="term" value="F:geranylgeranyl diphosphate synthase activity"/>
    <property type="evidence" value="ECO:0007669"/>
    <property type="project" value="UniProtKB-EC"/>
</dbReference>
<evidence type="ECO:0000313" key="20">
    <source>
        <dbReference type="EMBL" id="POR36057.1"/>
    </source>
</evidence>
<comment type="catalytic activity">
    <reaction evidence="18">
        <text>isopentenyl diphosphate + (2E)-geranyl diphosphate = (2E,6E)-farnesyl diphosphate + diphosphate</text>
        <dbReference type="Rhea" id="RHEA:19361"/>
        <dbReference type="ChEBI" id="CHEBI:33019"/>
        <dbReference type="ChEBI" id="CHEBI:58057"/>
        <dbReference type="ChEBI" id="CHEBI:128769"/>
        <dbReference type="ChEBI" id="CHEBI:175763"/>
        <dbReference type="EC" id="2.5.1.10"/>
    </reaction>
</comment>
<dbReference type="Pfam" id="PF00348">
    <property type="entry name" value="polyprenyl_synt"/>
    <property type="match status" value="1"/>
</dbReference>
<comment type="cofactor">
    <cofactor evidence="1">
        <name>Mg(2+)</name>
        <dbReference type="ChEBI" id="CHEBI:18420"/>
    </cofactor>
</comment>
<dbReference type="SFLD" id="SFLDS00005">
    <property type="entry name" value="Isoprenoid_Synthase_Type_I"/>
    <property type="match status" value="1"/>
</dbReference>
<evidence type="ECO:0000256" key="14">
    <source>
        <dbReference type="ARBA" id="ARBA00032873"/>
    </source>
</evidence>
<evidence type="ECO:0000256" key="18">
    <source>
        <dbReference type="ARBA" id="ARBA00049399"/>
    </source>
</evidence>
<keyword evidence="7 19" id="KW-0808">Transferase</keyword>
<dbReference type="PROSITE" id="PS00723">
    <property type="entry name" value="POLYPRENYL_SYNTHASE_1"/>
    <property type="match status" value="1"/>
</dbReference>
<dbReference type="InterPro" id="IPR033749">
    <property type="entry name" value="Polyprenyl_synt_CS"/>
</dbReference>
<evidence type="ECO:0000256" key="5">
    <source>
        <dbReference type="ARBA" id="ARBA00012439"/>
    </source>
</evidence>
<evidence type="ECO:0000256" key="17">
    <source>
        <dbReference type="ARBA" id="ARBA00049291"/>
    </source>
</evidence>
<dbReference type="CDD" id="cd00685">
    <property type="entry name" value="Trans_IPPS_HT"/>
    <property type="match status" value="1"/>
</dbReference>
<name>A0A2S4L0Z3_9HYPO</name>
<dbReference type="SUPFAM" id="SSF48576">
    <property type="entry name" value="Terpenoid synthases"/>
    <property type="match status" value="1"/>
</dbReference>
<evidence type="ECO:0000256" key="2">
    <source>
        <dbReference type="ARBA" id="ARBA00005179"/>
    </source>
</evidence>
<evidence type="ECO:0000256" key="3">
    <source>
        <dbReference type="ARBA" id="ARBA00006706"/>
    </source>
</evidence>
<dbReference type="GO" id="GO:0004337">
    <property type="term" value="F:(2E,6E)-farnesyl diphosphate synthase activity"/>
    <property type="evidence" value="ECO:0007669"/>
    <property type="project" value="UniProtKB-EC"/>
</dbReference>
<evidence type="ECO:0000256" key="8">
    <source>
        <dbReference type="ARBA" id="ARBA00022723"/>
    </source>
</evidence>
<comment type="similarity">
    <text evidence="3 19">Belongs to the FPP/GGPP synthase family.</text>
</comment>
<organism evidence="20 21">
    <name type="scientific">Tolypocladium paradoxum</name>
    <dbReference type="NCBI Taxonomy" id="94208"/>
    <lineage>
        <taxon>Eukaryota</taxon>
        <taxon>Fungi</taxon>
        <taxon>Dikarya</taxon>
        <taxon>Ascomycota</taxon>
        <taxon>Pezizomycotina</taxon>
        <taxon>Sordariomycetes</taxon>
        <taxon>Hypocreomycetidae</taxon>
        <taxon>Hypocreales</taxon>
        <taxon>Ophiocordycipitaceae</taxon>
        <taxon>Tolypocladium</taxon>
    </lineage>
</organism>
<dbReference type="Gene3D" id="1.10.600.10">
    <property type="entry name" value="Farnesyl Diphosphate Synthase"/>
    <property type="match status" value="1"/>
</dbReference>
<dbReference type="Proteomes" id="UP000237481">
    <property type="component" value="Unassembled WGS sequence"/>
</dbReference>
<dbReference type="SFLD" id="SFLDG01017">
    <property type="entry name" value="Polyprenyl_Transferase_Like"/>
    <property type="match status" value="1"/>
</dbReference>
<dbReference type="EMBL" id="PKSG01000367">
    <property type="protein sequence ID" value="POR36057.1"/>
    <property type="molecule type" value="Genomic_DNA"/>
</dbReference>
<evidence type="ECO:0000313" key="21">
    <source>
        <dbReference type="Proteomes" id="UP000237481"/>
    </source>
</evidence>
<dbReference type="PROSITE" id="PS00444">
    <property type="entry name" value="POLYPRENYL_SYNTHASE_2"/>
    <property type="match status" value="1"/>
</dbReference>
<evidence type="ECO:0000256" key="9">
    <source>
        <dbReference type="ARBA" id="ARBA00022842"/>
    </source>
</evidence>
<evidence type="ECO:0000256" key="4">
    <source>
        <dbReference type="ARBA" id="ARBA00012382"/>
    </source>
</evidence>
<accession>A0A2S4L0Z3</accession>
<dbReference type="PANTHER" id="PTHR12001">
    <property type="entry name" value="GERANYLGERANYL PYROPHOSPHATE SYNTHASE"/>
    <property type="match status" value="1"/>
</dbReference>
<dbReference type="InterPro" id="IPR000092">
    <property type="entry name" value="Polyprenyl_synt"/>
</dbReference>
<dbReference type="AlphaFoldDB" id="A0A2S4L0Z3"/>
<keyword evidence="21" id="KW-1185">Reference proteome</keyword>
<evidence type="ECO:0000256" key="11">
    <source>
        <dbReference type="ARBA" id="ARBA00032380"/>
    </source>
</evidence>
<dbReference type="PANTHER" id="PTHR12001:SF70">
    <property type="entry name" value="PYROPHOSPHATE SYNTHETASE ATMG, PUTATIVE (AFU_ORTHOLOGUE AFUA_8G02400)-RELATED"/>
    <property type="match status" value="1"/>
</dbReference>
<comment type="caution">
    <text evidence="20">The sequence shown here is derived from an EMBL/GenBank/DDBJ whole genome shotgun (WGS) entry which is preliminary data.</text>
</comment>
<comment type="catalytic activity">
    <reaction evidence="17">
        <text>isopentenyl diphosphate + dimethylallyl diphosphate = (2E)-geranyl diphosphate + diphosphate</text>
        <dbReference type="Rhea" id="RHEA:22408"/>
        <dbReference type="ChEBI" id="CHEBI:33019"/>
        <dbReference type="ChEBI" id="CHEBI:57623"/>
        <dbReference type="ChEBI" id="CHEBI:58057"/>
        <dbReference type="ChEBI" id="CHEBI:128769"/>
        <dbReference type="EC" id="2.5.1.1"/>
    </reaction>
</comment>
<evidence type="ECO:0000256" key="15">
    <source>
        <dbReference type="ARBA" id="ARBA00033096"/>
    </source>
</evidence>
<evidence type="ECO:0000256" key="16">
    <source>
        <dbReference type="ARBA" id="ARBA00048119"/>
    </source>
</evidence>
<dbReference type="GO" id="GO:0046872">
    <property type="term" value="F:metal ion binding"/>
    <property type="evidence" value="ECO:0007669"/>
    <property type="project" value="UniProtKB-KW"/>
</dbReference>
<evidence type="ECO:0000256" key="12">
    <source>
        <dbReference type="ARBA" id="ARBA00032424"/>
    </source>
</evidence>
<dbReference type="STRING" id="94208.A0A2S4L0Z3"/>
<dbReference type="GO" id="GO:0046165">
    <property type="term" value="P:alcohol biosynthetic process"/>
    <property type="evidence" value="ECO:0007669"/>
    <property type="project" value="UniProtKB-ARBA"/>
</dbReference>
<dbReference type="EC" id="2.5.1.1" evidence="6"/>
<evidence type="ECO:0000256" key="1">
    <source>
        <dbReference type="ARBA" id="ARBA00001946"/>
    </source>
</evidence>
<dbReference type="GO" id="GO:0004161">
    <property type="term" value="F:dimethylallyltranstransferase activity"/>
    <property type="evidence" value="ECO:0007669"/>
    <property type="project" value="UniProtKB-EC"/>
</dbReference>
<gene>
    <name evidence="20" type="ORF">TPAR_03746</name>
</gene>
<dbReference type="InterPro" id="IPR008949">
    <property type="entry name" value="Isoprenoid_synthase_dom_sf"/>
</dbReference>
<sequence>MPQPLSPACSQELPTTEKIIRAPLSYLLDLPGKDIRGKMISAFNQWLQIPDEKLDVIKRIVMLLHNASLLLDDIQDSSKLRRGLPVSHSIFGIAQTINAANYAFFLAQQELPKLGDPRAFEIFTEELLNLHRGQGMDIYWRDASICPTEEEYFAMVSNKTGGLFRLAVKLMQLASKTGRDYVPLVNVLGVIFQIRDDYLNLQSDAYTKNKGFGEDLTEGKFSYPIIHSIRSNPGNIQLSSILKQRTTDADVKLFAVGYIESTGSFEHCRQKLAQLTAEAIAVIENMSDDSSENVKVVDSILGMLRLEGCGLPQQACRDS</sequence>
<keyword evidence="8" id="KW-0479">Metal-binding</keyword>
<proteinExistence type="inferred from homology"/>
<dbReference type="GO" id="GO:0008299">
    <property type="term" value="P:isoprenoid biosynthetic process"/>
    <property type="evidence" value="ECO:0007669"/>
    <property type="project" value="InterPro"/>
</dbReference>
<comment type="pathway">
    <text evidence="2">Secondary metabolite biosynthesis.</text>
</comment>
<dbReference type="OrthoDB" id="6921389at2759"/>
<evidence type="ECO:0000256" key="10">
    <source>
        <dbReference type="ARBA" id="ARBA00032052"/>
    </source>
</evidence>
<reference evidence="20 21" key="1">
    <citation type="submission" date="2018-01" db="EMBL/GenBank/DDBJ databases">
        <title>Harnessing the power of phylogenomics to disentangle the directionality and signatures of interkingdom host jumping in the parasitic fungal genus Tolypocladium.</title>
        <authorList>
            <person name="Quandt C.A."/>
            <person name="Patterson W."/>
            <person name="Spatafora J.W."/>
        </authorList>
    </citation>
    <scope>NUCLEOTIDE SEQUENCE [LARGE SCALE GENOMIC DNA]</scope>
    <source>
        <strain evidence="20 21">NRBC 100945</strain>
    </source>
</reference>